<protein>
    <submittedName>
        <fullName evidence="1">Uncharacterized protein</fullName>
    </submittedName>
</protein>
<dbReference type="EMBL" id="JAHRIP010076009">
    <property type="protein sequence ID" value="MEQ2310746.1"/>
    <property type="molecule type" value="Genomic_DNA"/>
</dbReference>
<keyword evidence="2" id="KW-1185">Reference proteome</keyword>
<dbReference type="Proteomes" id="UP001469553">
    <property type="component" value="Unassembled WGS sequence"/>
</dbReference>
<reference evidence="1 2" key="1">
    <citation type="submission" date="2021-06" db="EMBL/GenBank/DDBJ databases">
        <authorList>
            <person name="Palmer J.M."/>
        </authorList>
    </citation>
    <scope>NUCLEOTIDE SEQUENCE [LARGE SCALE GENOMIC DNA]</scope>
    <source>
        <strain evidence="1 2">AS_MEX2019</strain>
        <tissue evidence="1">Muscle</tissue>
    </source>
</reference>
<accession>A0ABV0ZXK5</accession>
<gene>
    <name evidence="1" type="ORF">AMECASPLE_012363</name>
</gene>
<sequence length="78" mass="8603">MRRHLVPAHISLPEAAPGCMGPSAEMDLGACLQRALESRSGETGVLHSPVMRLLEYLSRRQPACQRSSVSLQWFYPAP</sequence>
<name>A0ABV0ZXK5_9TELE</name>
<evidence type="ECO:0000313" key="1">
    <source>
        <dbReference type="EMBL" id="MEQ2310746.1"/>
    </source>
</evidence>
<comment type="caution">
    <text evidence="1">The sequence shown here is derived from an EMBL/GenBank/DDBJ whole genome shotgun (WGS) entry which is preliminary data.</text>
</comment>
<organism evidence="1 2">
    <name type="scientific">Ameca splendens</name>
    <dbReference type="NCBI Taxonomy" id="208324"/>
    <lineage>
        <taxon>Eukaryota</taxon>
        <taxon>Metazoa</taxon>
        <taxon>Chordata</taxon>
        <taxon>Craniata</taxon>
        <taxon>Vertebrata</taxon>
        <taxon>Euteleostomi</taxon>
        <taxon>Actinopterygii</taxon>
        <taxon>Neopterygii</taxon>
        <taxon>Teleostei</taxon>
        <taxon>Neoteleostei</taxon>
        <taxon>Acanthomorphata</taxon>
        <taxon>Ovalentaria</taxon>
        <taxon>Atherinomorphae</taxon>
        <taxon>Cyprinodontiformes</taxon>
        <taxon>Goodeidae</taxon>
        <taxon>Ameca</taxon>
    </lineage>
</organism>
<proteinExistence type="predicted"/>
<evidence type="ECO:0000313" key="2">
    <source>
        <dbReference type="Proteomes" id="UP001469553"/>
    </source>
</evidence>